<dbReference type="Proteomes" id="UP001497525">
    <property type="component" value="Unassembled WGS sequence"/>
</dbReference>
<comment type="subcellular location">
    <subcellularLocation>
        <location evidence="1">Membrane</location>
        <topology evidence="1">Single-pass type II membrane protein</topology>
    </subcellularLocation>
</comment>
<dbReference type="PANTHER" id="PTHR46012:SF2">
    <property type="entry name" value="IP22168P"/>
    <property type="match status" value="1"/>
</dbReference>
<evidence type="ECO:0000256" key="12">
    <source>
        <dbReference type="ARBA" id="ARBA00049181"/>
    </source>
</evidence>
<evidence type="ECO:0000313" key="14">
    <source>
        <dbReference type="Proteomes" id="UP001497525"/>
    </source>
</evidence>
<dbReference type="GO" id="GO:0016266">
    <property type="term" value="P:protein O-linked glycosylation via N-acetyl-galactosamine"/>
    <property type="evidence" value="ECO:0007669"/>
    <property type="project" value="TreeGrafter"/>
</dbReference>
<comment type="catalytic activity">
    <reaction evidence="12">
        <text>3-O-(beta-D-glucosyl)-L-seryl-[EGF-like domain protein] + UDP-alpha-D-xylose = 3-O-[alpha-D-xylosyl-(1-&gt;3)-beta-D-glucosyl]-L-seryl-[EGF-like domain protein] + UDP + H(+)</text>
        <dbReference type="Rhea" id="RHEA:56064"/>
        <dbReference type="Rhea" id="RHEA-COMP:14610"/>
        <dbReference type="Rhea" id="RHEA-COMP:14611"/>
        <dbReference type="ChEBI" id="CHEBI:15378"/>
        <dbReference type="ChEBI" id="CHEBI:57632"/>
        <dbReference type="ChEBI" id="CHEBI:58223"/>
        <dbReference type="ChEBI" id="CHEBI:140575"/>
        <dbReference type="ChEBI" id="CHEBI:140576"/>
        <dbReference type="EC" id="2.4.2.42"/>
    </reaction>
</comment>
<keyword evidence="3" id="KW-0328">Glycosyltransferase</keyword>
<keyword evidence="5" id="KW-0812">Transmembrane</keyword>
<keyword evidence="8" id="KW-0472">Membrane</keyword>
<evidence type="ECO:0000256" key="11">
    <source>
        <dbReference type="ARBA" id="ARBA00038854"/>
    </source>
</evidence>
<evidence type="ECO:0000256" key="10">
    <source>
        <dbReference type="ARBA" id="ARBA00037301"/>
    </source>
</evidence>
<evidence type="ECO:0000256" key="2">
    <source>
        <dbReference type="ARBA" id="ARBA00006351"/>
    </source>
</evidence>
<name>A0AAV2TF82_CALDB</name>
<protein>
    <recommendedName>
        <fullName evidence="11">UDP-D-xylose:beta-D-glucoside alpha-1,3-D-xylosyltransferase</fullName>
        <ecNumber evidence="11">2.4.2.42</ecNumber>
    </recommendedName>
</protein>
<dbReference type="AlphaFoldDB" id="A0AAV2TF82"/>
<evidence type="ECO:0000256" key="7">
    <source>
        <dbReference type="ARBA" id="ARBA00022989"/>
    </source>
</evidence>
<keyword evidence="7" id="KW-1133">Transmembrane helix</keyword>
<evidence type="ECO:0000256" key="1">
    <source>
        <dbReference type="ARBA" id="ARBA00004606"/>
    </source>
</evidence>
<dbReference type="InterPro" id="IPR051993">
    <property type="entry name" value="Glycosyltransferase_8"/>
</dbReference>
<gene>
    <name evidence="13" type="ORF">CDAUBV1_LOCUS10150</name>
</gene>
<keyword evidence="9" id="KW-0325">Glycoprotein</keyword>
<evidence type="ECO:0000256" key="8">
    <source>
        <dbReference type="ARBA" id="ARBA00023136"/>
    </source>
</evidence>
<organism evidence="13 14">
    <name type="scientific">Calicophoron daubneyi</name>
    <name type="common">Rumen fluke</name>
    <name type="synonym">Paramphistomum daubneyi</name>
    <dbReference type="NCBI Taxonomy" id="300641"/>
    <lineage>
        <taxon>Eukaryota</taxon>
        <taxon>Metazoa</taxon>
        <taxon>Spiralia</taxon>
        <taxon>Lophotrochozoa</taxon>
        <taxon>Platyhelminthes</taxon>
        <taxon>Trematoda</taxon>
        <taxon>Digenea</taxon>
        <taxon>Plagiorchiida</taxon>
        <taxon>Pronocephalata</taxon>
        <taxon>Paramphistomoidea</taxon>
        <taxon>Paramphistomidae</taxon>
        <taxon>Calicophoron</taxon>
    </lineage>
</organism>
<comment type="caution">
    <text evidence="13">The sequence shown here is derived from an EMBL/GenBank/DDBJ whole genome shotgun (WGS) entry which is preliminary data.</text>
</comment>
<dbReference type="SUPFAM" id="SSF53448">
    <property type="entry name" value="Nucleotide-diphospho-sugar transferases"/>
    <property type="match status" value="1"/>
</dbReference>
<evidence type="ECO:0000256" key="3">
    <source>
        <dbReference type="ARBA" id="ARBA00022676"/>
    </source>
</evidence>
<dbReference type="Gene3D" id="3.90.550.10">
    <property type="entry name" value="Spore Coat Polysaccharide Biosynthesis Protein SpsA, Chain A"/>
    <property type="match status" value="1"/>
</dbReference>
<evidence type="ECO:0000256" key="4">
    <source>
        <dbReference type="ARBA" id="ARBA00022679"/>
    </source>
</evidence>
<keyword evidence="4" id="KW-0808">Transferase</keyword>
<dbReference type="PANTHER" id="PTHR46012">
    <property type="entry name" value="IP22168P"/>
    <property type="match status" value="1"/>
</dbReference>
<sequence length="295" mass="34622">MSPQACLRPKERSFSSLQNVEKSESFWYTHLPCGFIDESKLIAHYYDLHQYEYLVNYEQYLSTYPRIILLKTAWPQILPKEVEKVICMDTDVLYNQNVRNLWSLFDDFDDKQMIAGAFELTENLRKHMATSEFPILETGINSGVLLLHLNRMRMVNWEAVSATVIKQLIKSKKKLKFPDQEVYNTFLYKNKQFFYQIPCHWNLVISAAHQVRNCSVAWIITDVAKTDCIPRPASTALAGLLHICTGKPENQLLKTFRNPDPVKVARNFSMKDLHNTFYEVYFSFRNLHLECFQNN</sequence>
<evidence type="ECO:0000313" key="13">
    <source>
        <dbReference type="EMBL" id="CAL5136058.1"/>
    </source>
</evidence>
<keyword evidence="6" id="KW-0735">Signal-anchor</keyword>
<comment type="function">
    <text evidence="10">Glycosyltransferase which elongates the O-linked glucose attached to EGF-like repeats in the extracellular domain of Notch proteins by catalyzing the addition of xylose.</text>
</comment>
<dbReference type="InterPro" id="IPR029044">
    <property type="entry name" value="Nucleotide-diphossugar_trans"/>
</dbReference>
<dbReference type="EC" id="2.4.2.42" evidence="11"/>
<reference evidence="13" key="1">
    <citation type="submission" date="2024-06" db="EMBL/GenBank/DDBJ databases">
        <authorList>
            <person name="Liu X."/>
            <person name="Lenzi L."/>
            <person name="Haldenby T S."/>
            <person name="Uol C."/>
        </authorList>
    </citation>
    <scope>NUCLEOTIDE SEQUENCE</scope>
</reference>
<proteinExistence type="inferred from homology"/>
<evidence type="ECO:0000256" key="9">
    <source>
        <dbReference type="ARBA" id="ARBA00023180"/>
    </source>
</evidence>
<dbReference type="EMBL" id="CAXLJL010000283">
    <property type="protein sequence ID" value="CAL5136058.1"/>
    <property type="molecule type" value="Genomic_DNA"/>
</dbReference>
<comment type="similarity">
    <text evidence="2">Belongs to the glycosyltransferase 8 family.</text>
</comment>
<evidence type="ECO:0000256" key="5">
    <source>
        <dbReference type="ARBA" id="ARBA00022692"/>
    </source>
</evidence>
<dbReference type="GO" id="GO:0016020">
    <property type="term" value="C:membrane"/>
    <property type="evidence" value="ECO:0007669"/>
    <property type="project" value="UniProtKB-SubCell"/>
</dbReference>
<evidence type="ECO:0000256" key="6">
    <source>
        <dbReference type="ARBA" id="ARBA00022968"/>
    </source>
</evidence>
<dbReference type="InterPro" id="IPR002495">
    <property type="entry name" value="Glyco_trans_8"/>
</dbReference>
<dbReference type="Pfam" id="PF01501">
    <property type="entry name" value="Glyco_transf_8"/>
    <property type="match status" value="1"/>
</dbReference>
<accession>A0AAV2TF82</accession>
<dbReference type="GO" id="GO:0140563">
    <property type="term" value="F:UDP-D-xylose:beta-D-glucoside alpha-1,3-D-xylosyltransferase activity"/>
    <property type="evidence" value="ECO:0007669"/>
    <property type="project" value="UniProtKB-EC"/>
</dbReference>